<evidence type="ECO:0000313" key="1">
    <source>
        <dbReference type="EMBL" id="KIZ05526.1"/>
    </source>
</evidence>
<dbReference type="EMBL" id="KK100494">
    <property type="protein sequence ID" value="KIZ05526.1"/>
    <property type="molecule type" value="Genomic_DNA"/>
</dbReference>
<feature type="non-terminal residue" evidence="1">
    <location>
        <position position="71"/>
    </location>
</feature>
<accession>A0A0D2NLA9</accession>
<organism evidence="1 2">
    <name type="scientific">Monoraphidium neglectum</name>
    <dbReference type="NCBI Taxonomy" id="145388"/>
    <lineage>
        <taxon>Eukaryota</taxon>
        <taxon>Viridiplantae</taxon>
        <taxon>Chlorophyta</taxon>
        <taxon>core chlorophytes</taxon>
        <taxon>Chlorophyceae</taxon>
        <taxon>CS clade</taxon>
        <taxon>Sphaeropleales</taxon>
        <taxon>Selenastraceae</taxon>
        <taxon>Monoraphidium</taxon>
    </lineage>
</organism>
<dbReference type="KEGG" id="mng:MNEG_2435"/>
<dbReference type="RefSeq" id="XP_013904545.1">
    <property type="nucleotide sequence ID" value="XM_014049091.1"/>
</dbReference>
<name>A0A0D2NLA9_9CHLO</name>
<dbReference type="Proteomes" id="UP000054498">
    <property type="component" value="Unassembled WGS sequence"/>
</dbReference>
<feature type="non-terminal residue" evidence="1">
    <location>
        <position position="1"/>
    </location>
</feature>
<proteinExistence type="predicted"/>
<dbReference type="AlphaFoldDB" id="A0A0D2NLA9"/>
<evidence type="ECO:0000313" key="2">
    <source>
        <dbReference type="Proteomes" id="UP000054498"/>
    </source>
</evidence>
<reference evidence="1 2" key="1">
    <citation type="journal article" date="2013" name="BMC Genomics">
        <title>Reconstruction of the lipid metabolism for the microalga Monoraphidium neglectum from its genome sequence reveals characteristics suitable for biofuel production.</title>
        <authorList>
            <person name="Bogen C."/>
            <person name="Al-Dilaimi A."/>
            <person name="Albersmeier A."/>
            <person name="Wichmann J."/>
            <person name="Grundmann M."/>
            <person name="Rupp O."/>
            <person name="Lauersen K.J."/>
            <person name="Blifernez-Klassen O."/>
            <person name="Kalinowski J."/>
            <person name="Goesmann A."/>
            <person name="Mussgnug J.H."/>
            <person name="Kruse O."/>
        </authorList>
    </citation>
    <scope>NUCLEOTIDE SEQUENCE [LARGE SCALE GENOMIC DNA]</scope>
    <source>
        <strain evidence="1 2">SAG 48.87</strain>
    </source>
</reference>
<dbReference type="GeneID" id="25735313"/>
<protein>
    <submittedName>
        <fullName evidence="1">Uncharacterized protein</fullName>
    </submittedName>
</protein>
<sequence>VATVVAATQRWVGGCRRGAAAAADADAPADGRDGWCHDPRLHSCEVWARCGGSQHLGAAGAVGDDGAAIVL</sequence>
<keyword evidence="2" id="KW-1185">Reference proteome</keyword>
<gene>
    <name evidence="1" type="ORF">MNEG_2435</name>
</gene>